<gene>
    <name evidence="1" type="primary">essC_6</name>
    <name evidence="1" type="ORF">NCTC7878_02373</name>
</gene>
<organism evidence="1 2">
    <name type="scientific">Staphylococcus aureus</name>
    <dbReference type="NCBI Taxonomy" id="1280"/>
    <lineage>
        <taxon>Bacteria</taxon>
        <taxon>Bacillati</taxon>
        <taxon>Bacillota</taxon>
        <taxon>Bacilli</taxon>
        <taxon>Bacillales</taxon>
        <taxon>Staphylococcaceae</taxon>
        <taxon>Staphylococcus</taxon>
    </lineage>
</organism>
<sequence length="156" mass="18082">MVDAEDNMSQYSEDVTSYYSAPSDLSNIRLGFKQEIEARKNGEKSIEECKIVFINNIKRFNQLTGMTEDEIRVLFNEGQKVNIIIIASGLYSDTIGAFDRESKMMVRTINQALISHKISEQEFIRVKDRFGEPELKVGEMYYINNQEYQKIKLMEG</sequence>
<name>A0A2X2MAY7_STAAU</name>
<dbReference type="EMBL" id="UAUX01000009">
    <property type="protein sequence ID" value="SPZ98970.1"/>
    <property type="molecule type" value="Genomic_DNA"/>
</dbReference>
<proteinExistence type="predicted"/>
<evidence type="ECO:0000313" key="2">
    <source>
        <dbReference type="Proteomes" id="UP000249913"/>
    </source>
</evidence>
<protein>
    <submittedName>
        <fullName evidence="1">EssC</fullName>
    </submittedName>
</protein>
<dbReference type="Proteomes" id="UP000249913">
    <property type="component" value="Unassembled WGS sequence"/>
</dbReference>
<evidence type="ECO:0000313" key="1">
    <source>
        <dbReference type="EMBL" id="SPZ98970.1"/>
    </source>
</evidence>
<reference evidence="1 2" key="1">
    <citation type="submission" date="2018-06" db="EMBL/GenBank/DDBJ databases">
        <authorList>
            <consortium name="Pathogen Informatics"/>
            <person name="Doyle S."/>
        </authorList>
    </citation>
    <scope>NUCLEOTIDE SEQUENCE [LARGE SCALE GENOMIC DNA]</scope>
    <source>
        <strain evidence="1 2">NCTC7878</strain>
    </source>
</reference>
<dbReference type="AlphaFoldDB" id="A0A2X2MAY7"/>
<accession>A0A2X2MAY7</accession>